<evidence type="ECO:0000256" key="1">
    <source>
        <dbReference type="SAM" id="Phobius"/>
    </source>
</evidence>
<protein>
    <recommendedName>
        <fullName evidence="4">NADH dehydrogenase subunit 4</fullName>
    </recommendedName>
</protein>
<keyword evidence="1" id="KW-0472">Membrane</keyword>
<name>A0AAW6TT42_9BACT</name>
<proteinExistence type="predicted"/>
<dbReference type="RefSeq" id="WP_349244149.1">
    <property type="nucleotide sequence ID" value="NZ_JASCXX010000006.1"/>
</dbReference>
<dbReference type="EMBL" id="JASCXX010000006">
    <property type="protein sequence ID" value="MDI6448740.1"/>
    <property type="molecule type" value="Genomic_DNA"/>
</dbReference>
<evidence type="ECO:0000313" key="2">
    <source>
        <dbReference type="EMBL" id="MDI6448740.1"/>
    </source>
</evidence>
<accession>A0AAW6TT42</accession>
<keyword evidence="1" id="KW-0812">Transmembrane</keyword>
<keyword evidence="1" id="KW-1133">Transmembrane helix</keyword>
<dbReference type="Proteomes" id="UP001431776">
    <property type="component" value="Unassembled WGS sequence"/>
</dbReference>
<sequence>MCCAPLSPFVKFALLTAVSVPLTFLLAHGLRQSALLRRIL</sequence>
<evidence type="ECO:0008006" key="4">
    <source>
        <dbReference type="Google" id="ProtNLM"/>
    </source>
</evidence>
<reference evidence="2" key="1">
    <citation type="submission" date="2023-05" db="EMBL/GenBank/DDBJ databases">
        <title>Anaerotaeda fermentans gen. nov., sp. nov., a novel anaerobic planctomycete of the new family within the order Sedimentisphaerales isolated from Taman Peninsula, Russia.</title>
        <authorList>
            <person name="Khomyakova M.A."/>
            <person name="Merkel A.Y."/>
            <person name="Slobodkin A.I."/>
        </authorList>
    </citation>
    <scope>NUCLEOTIDE SEQUENCE</scope>
    <source>
        <strain evidence="2">M17dextr</strain>
    </source>
</reference>
<dbReference type="AlphaFoldDB" id="A0AAW6TT42"/>
<organism evidence="2 3">
    <name type="scientific">Anaerobaca lacustris</name>
    <dbReference type="NCBI Taxonomy" id="3044600"/>
    <lineage>
        <taxon>Bacteria</taxon>
        <taxon>Pseudomonadati</taxon>
        <taxon>Planctomycetota</taxon>
        <taxon>Phycisphaerae</taxon>
        <taxon>Sedimentisphaerales</taxon>
        <taxon>Anaerobacaceae</taxon>
        <taxon>Anaerobaca</taxon>
    </lineage>
</organism>
<gene>
    <name evidence="2" type="ORF">QJ522_06760</name>
</gene>
<comment type="caution">
    <text evidence="2">The sequence shown here is derived from an EMBL/GenBank/DDBJ whole genome shotgun (WGS) entry which is preliminary data.</text>
</comment>
<feature type="transmembrane region" description="Helical" evidence="1">
    <location>
        <begin position="12"/>
        <end position="30"/>
    </location>
</feature>
<evidence type="ECO:0000313" key="3">
    <source>
        <dbReference type="Proteomes" id="UP001431776"/>
    </source>
</evidence>
<keyword evidence="3" id="KW-1185">Reference proteome</keyword>